<reference evidence="2 3" key="2">
    <citation type="journal article" date="2013" name="Plant Cell Physiol.">
        <title>Rice Annotation Project Database (RAP-DB): an integrative and interactive database for rice genomics.</title>
        <authorList>
            <person name="Sakai H."/>
            <person name="Lee S.S."/>
            <person name="Tanaka T."/>
            <person name="Numa H."/>
            <person name="Kim J."/>
            <person name="Kawahara Y."/>
            <person name="Wakimoto H."/>
            <person name="Yang C.C."/>
            <person name="Iwamoto M."/>
            <person name="Abe T."/>
            <person name="Yamada Y."/>
            <person name="Muto A."/>
            <person name="Inokuchi H."/>
            <person name="Ikemura T."/>
            <person name="Matsumoto T."/>
            <person name="Sasaki T."/>
            <person name="Itoh T."/>
        </authorList>
    </citation>
    <scope>NUCLEOTIDE SEQUENCE [LARGE SCALE GENOMIC DNA]</scope>
    <source>
        <strain evidence="3">cv. Nipponbare</strain>
    </source>
</reference>
<organism evidence="2 3">
    <name type="scientific">Oryza sativa subsp. japonica</name>
    <name type="common">Rice</name>
    <dbReference type="NCBI Taxonomy" id="39947"/>
    <lineage>
        <taxon>Eukaryota</taxon>
        <taxon>Viridiplantae</taxon>
        <taxon>Streptophyta</taxon>
        <taxon>Embryophyta</taxon>
        <taxon>Tracheophyta</taxon>
        <taxon>Spermatophyta</taxon>
        <taxon>Magnoliopsida</taxon>
        <taxon>Liliopsida</taxon>
        <taxon>Poales</taxon>
        <taxon>Poaceae</taxon>
        <taxon>BOP clade</taxon>
        <taxon>Oryzoideae</taxon>
        <taxon>Oryzeae</taxon>
        <taxon>Oryzinae</taxon>
        <taxon>Oryza</taxon>
        <taxon>Oryza sativa</taxon>
    </lineage>
</organism>
<proteinExistence type="predicted"/>
<name>A0A0P0XFX9_ORYSJ</name>
<accession>A0A0P0XFX9</accession>
<feature type="compositionally biased region" description="Basic and acidic residues" evidence="1">
    <location>
        <begin position="25"/>
        <end position="41"/>
    </location>
</feature>
<gene>
    <name evidence="2" type="ordered locus">Os08g0425900</name>
    <name evidence="2" type="ORF">OSNPB_080425900</name>
</gene>
<feature type="region of interest" description="Disordered" evidence="1">
    <location>
        <begin position="1"/>
        <end position="69"/>
    </location>
</feature>
<feature type="compositionally biased region" description="Polar residues" evidence="1">
    <location>
        <begin position="1"/>
        <end position="10"/>
    </location>
</feature>
<dbReference type="EMBL" id="AP014964">
    <property type="protein sequence ID" value="BAT05505.1"/>
    <property type="molecule type" value="Genomic_DNA"/>
</dbReference>
<reference evidence="2 3" key="3">
    <citation type="journal article" date="2013" name="Rice">
        <title>Improvement of the Oryza sativa Nipponbare reference genome using next generation sequence and optical map data.</title>
        <authorList>
            <person name="Kawahara Y."/>
            <person name="de la Bastide M."/>
            <person name="Hamilton J.P."/>
            <person name="Kanamori H."/>
            <person name="McCombie W.R."/>
            <person name="Ouyang S."/>
            <person name="Schwartz D.C."/>
            <person name="Tanaka T."/>
            <person name="Wu J."/>
            <person name="Zhou S."/>
            <person name="Childs K.L."/>
            <person name="Davidson R.M."/>
            <person name="Lin H."/>
            <person name="Quesada-Ocampo L."/>
            <person name="Vaillancourt B."/>
            <person name="Sakai H."/>
            <person name="Lee S.S."/>
            <person name="Kim J."/>
            <person name="Numa H."/>
            <person name="Itoh T."/>
            <person name="Buell C.R."/>
            <person name="Matsumoto T."/>
        </authorList>
    </citation>
    <scope>NUCLEOTIDE SEQUENCE [LARGE SCALE GENOMIC DNA]</scope>
    <source>
        <strain evidence="3">cv. Nipponbare</strain>
    </source>
</reference>
<keyword evidence="3" id="KW-1185">Reference proteome</keyword>
<evidence type="ECO:0000313" key="3">
    <source>
        <dbReference type="Proteomes" id="UP000059680"/>
    </source>
</evidence>
<sequence length="147" mass="16776">MSWWWSSSQGGCHRRHRGADPEVSFLRHDDEKNDHEQREEGAPSPRHHWIIHPRVSPSPDPAPPPLLPSPDPPFRHVAFHGSAAPMRCYLRIPPLLPPNFVPRLWNAAIAPLPTTTALIAELRRCERERGEERELEAWDLCSQAASQ</sequence>
<dbReference type="PaxDb" id="39947-A0A0P0XFX9"/>
<evidence type="ECO:0000313" key="2">
    <source>
        <dbReference type="EMBL" id="BAT05505.1"/>
    </source>
</evidence>
<dbReference type="AlphaFoldDB" id="A0A0P0XFX9"/>
<evidence type="ECO:0000256" key="1">
    <source>
        <dbReference type="SAM" id="MobiDB-lite"/>
    </source>
</evidence>
<dbReference type="Proteomes" id="UP000059680">
    <property type="component" value="Chromosome 8"/>
</dbReference>
<feature type="compositionally biased region" description="Pro residues" evidence="1">
    <location>
        <begin position="56"/>
        <end position="69"/>
    </location>
</feature>
<protein>
    <submittedName>
        <fullName evidence="2">Os08g0425900 protein</fullName>
    </submittedName>
</protein>
<reference evidence="3" key="1">
    <citation type="journal article" date="2005" name="Nature">
        <title>The map-based sequence of the rice genome.</title>
        <authorList>
            <consortium name="International rice genome sequencing project (IRGSP)"/>
            <person name="Matsumoto T."/>
            <person name="Wu J."/>
            <person name="Kanamori H."/>
            <person name="Katayose Y."/>
            <person name="Fujisawa M."/>
            <person name="Namiki N."/>
            <person name="Mizuno H."/>
            <person name="Yamamoto K."/>
            <person name="Antonio B.A."/>
            <person name="Baba T."/>
            <person name="Sakata K."/>
            <person name="Nagamura Y."/>
            <person name="Aoki H."/>
            <person name="Arikawa K."/>
            <person name="Arita K."/>
            <person name="Bito T."/>
            <person name="Chiden Y."/>
            <person name="Fujitsuka N."/>
            <person name="Fukunaka R."/>
            <person name="Hamada M."/>
            <person name="Harada C."/>
            <person name="Hayashi A."/>
            <person name="Hijishita S."/>
            <person name="Honda M."/>
            <person name="Hosokawa S."/>
            <person name="Ichikawa Y."/>
            <person name="Idonuma A."/>
            <person name="Iijima M."/>
            <person name="Ikeda M."/>
            <person name="Ikeno M."/>
            <person name="Ito K."/>
            <person name="Ito S."/>
            <person name="Ito T."/>
            <person name="Ito Y."/>
            <person name="Ito Y."/>
            <person name="Iwabuchi A."/>
            <person name="Kamiya K."/>
            <person name="Karasawa W."/>
            <person name="Kurita K."/>
            <person name="Katagiri S."/>
            <person name="Kikuta A."/>
            <person name="Kobayashi H."/>
            <person name="Kobayashi N."/>
            <person name="Machita K."/>
            <person name="Maehara T."/>
            <person name="Masukawa M."/>
            <person name="Mizubayashi T."/>
            <person name="Mukai Y."/>
            <person name="Nagasaki H."/>
            <person name="Nagata Y."/>
            <person name="Naito S."/>
            <person name="Nakashima M."/>
            <person name="Nakama Y."/>
            <person name="Nakamichi Y."/>
            <person name="Nakamura M."/>
            <person name="Meguro A."/>
            <person name="Negishi M."/>
            <person name="Ohta I."/>
            <person name="Ohta T."/>
            <person name="Okamoto M."/>
            <person name="Ono N."/>
            <person name="Saji S."/>
            <person name="Sakaguchi M."/>
            <person name="Sakai K."/>
            <person name="Shibata M."/>
            <person name="Shimokawa T."/>
            <person name="Song J."/>
            <person name="Takazaki Y."/>
            <person name="Terasawa K."/>
            <person name="Tsugane M."/>
            <person name="Tsuji K."/>
            <person name="Ueda S."/>
            <person name="Waki K."/>
            <person name="Yamagata H."/>
            <person name="Yamamoto M."/>
            <person name="Yamamoto S."/>
            <person name="Yamane H."/>
            <person name="Yoshiki S."/>
            <person name="Yoshihara R."/>
            <person name="Yukawa K."/>
            <person name="Zhong H."/>
            <person name="Yano M."/>
            <person name="Yuan Q."/>
            <person name="Ouyang S."/>
            <person name="Liu J."/>
            <person name="Jones K.M."/>
            <person name="Gansberger K."/>
            <person name="Moffat K."/>
            <person name="Hill J."/>
            <person name="Bera J."/>
            <person name="Fadrosh D."/>
            <person name="Jin S."/>
            <person name="Johri S."/>
            <person name="Kim M."/>
            <person name="Overton L."/>
            <person name="Reardon M."/>
            <person name="Tsitrin T."/>
            <person name="Vuong H."/>
            <person name="Weaver B."/>
            <person name="Ciecko A."/>
            <person name="Tallon L."/>
            <person name="Jackson J."/>
            <person name="Pai G."/>
            <person name="Aken S.V."/>
            <person name="Utterback T."/>
            <person name="Reidmuller S."/>
            <person name="Feldblyum T."/>
            <person name="Hsiao J."/>
            <person name="Zismann V."/>
            <person name="Iobst S."/>
            <person name="de Vazeille A.R."/>
            <person name="Buell C.R."/>
            <person name="Ying K."/>
            <person name="Li Y."/>
            <person name="Lu T."/>
            <person name="Huang Y."/>
            <person name="Zhao Q."/>
            <person name="Feng Q."/>
            <person name="Zhang L."/>
            <person name="Zhu J."/>
            <person name="Weng Q."/>
            <person name="Mu J."/>
            <person name="Lu Y."/>
            <person name="Fan D."/>
            <person name="Liu Y."/>
            <person name="Guan J."/>
            <person name="Zhang Y."/>
            <person name="Yu S."/>
            <person name="Liu X."/>
            <person name="Zhang Y."/>
            <person name="Hong G."/>
            <person name="Han B."/>
            <person name="Choisne N."/>
            <person name="Demange N."/>
            <person name="Orjeda G."/>
            <person name="Samain S."/>
            <person name="Cattolico L."/>
            <person name="Pelletier E."/>
            <person name="Couloux A."/>
            <person name="Segurens B."/>
            <person name="Wincker P."/>
            <person name="D'Hont A."/>
            <person name="Scarpelli C."/>
            <person name="Weissenbach J."/>
            <person name="Salanoubat M."/>
            <person name="Quetier F."/>
            <person name="Yu Y."/>
            <person name="Kim H.R."/>
            <person name="Rambo T."/>
            <person name="Currie J."/>
            <person name="Collura K."/>
            <person name="Luo M."/>
            <person name="Yang T."/>
            <person name="Ammiraju J.S.S."/>
            <person name="Engler F."/>
            <person name="Soderlund C."/>
            <person name="Wing R.A."/>
            <person name="Palmer L.E."/>
            <person name="de la Bastide M."/>
            <person name="Spiegel L."/>
            <person name="Nascimento L."/>
            <person name="Zutavern T."/>
            <person name="O'Shaughnessy A."/>
            <person name="Dike S."/>
            <person name="Dedhia N."/>
            <person name="Preston R."/>
            <person name="Balija V."/>
            <person name="McCombie W.R."/>
            <person name="Chow T."/>
            <person name="Chen H."/>
            <person name="Chung M."/>
            <person name="Chen C."/>
            <person name="Shaw J."/>
            <person name="Wu H."/>
            <person name="Hsiao K."/>
            <person name="Chao Y."/>
            <person name="Chu M."/>
            <person name="Cheng C."/>
            <person name="Hour A."/>
            <person name="Lee P."/>
            <person name="Lin S."/>
            <person name="Lin Y."/>
            <person name="Liou J."/>
            <person name="Liu S."/>
            <person name="Hsing Y."/>
            <person name="Raghuvanshi S."/>
            <person name="Mohanty A."/>
            <person name="Bharti A.K."/>
            <person name="Gaur A."/>
            <person name="Gupta V."/>
            <person name="Kumar D."/>
            <person name="Ravi V."/>
            <person name="Vij S."/>
            <person name="Kapur A."/>
            <person name="Khurana P."/>
            <person name="Khurana P."/>
            <person name="Khurana J.P."/>
            <person name="Tyagi A.K."/>
            <person name="Gaikwad K."/>
            <person name="Singh A."/>
            <person name="Dalal V."/>
            <person name="Srivastava S."/>
            <person name="Dixit A."/>
            <person name="Pal A.K."/>
            <person name="Ghazi I.A."/>
            <person name="Yadav M."/>
            <person name="Pandit A."/>
            <person name="Bhargava A."/>
            <person name="Sureshbabu K."/>
            <person name="Batra K."/>
            <person name="Sharma T.R."/>
            <person name="Mohapatra T."/>
            <person name="Singh N.K."/>
            <person name="Messing J."/>
            <person name="Nelson A.B."/>
            <person name="Fuks G."/>
            <person name="Kavchok S."/>
            <person name="Keizer G."/>
            <person name="Linton E."/>
            <person name="Llaca V."/>
            <person name="Song R."/>
            <person name="Tanyolac B."/>
            <person name="Young S."/>
            <person name="Ho-Il K."/>
            <person name="Hahn J.H."/>
            <person name="Sangsakoo G."/>
            <person name="Vanavichit A."/>
            <person name="de Mattos Luiz.A.T."/>
            <person name="Zimmer P.D."/>
            <person name="Malone G."/>
            <person name="Dellagostin O."/>
            <person name="de Oliveira A.C."/>
            <person name="Bevan M."/>
            <person name="Bancroft I."/>
            <person name="Minx P."/>
            <person name="Cordum H."/>
            <person name="Wilson R."/>
            <person name="Cheng Z."/>
            <person name="Jin W."/>
            <person name="Jiang J."/>
            <person name="Leong S.A."/>
            <person name="Iwama H."/>
            <person name="Gojobori T."/>
            <person name="Itoh T."/>
            <person name="Niimura Y."/>
            <person name="Fujii Y."/>
            <person name="Habara T."/>
            <person name="Sakai H."/>
            <person name="Sato Y."/>
            <person name="Wilson G."/>
            <person name="Kumar K."/>
            <person name="McCouch S."/>
            <person name="Juretic N."/>
            <person name="Hoen D."/>
            <person name="Wright S."/>
            <person name="Bruskiewich R."/>
            <person name="Bureau T."/>
            <person name="Miyao A."/>
            <person name="Hirochika H."/>
            <person name="Nishikawa T."/>
            <person name="Kadowaki K."/>
            <person name="Sugiura M."/>
            <person name="Burr B."/>
            <person name="Sasaki T."/>
        </authorList>
    </citation>
    <scope>NUCLEOTIDE SEQUENCE [LARGE SCALE GENOMIC DNA]</scope>
    <source>
        <strain evidence="3">cv. Nipponbare</strain>
    </source>
</reference>
<dbReference type="InParanoid" id="A0A0P0XFX9"/>